<comment type="caution">
    <text evidence="2">The sequence shown here is derived from an EMBL/GenBank/DDBJ whole genome shotgun (WGS) entry which is preliminary data.</text>
</comment>
<gene>
    <name evidence="2" type="ORF">ESZ00_06320</name>
</gene>
<organism evidence="2 3">
    <name type="scientific">Silvibacterium dinghuense</name>
    <dbReference type="NCBI Taxonomy" id="1560006"/>
    <lineage>
        <taxon>Bacteria</taxon>
        <taxon>Pseudomonadati</taxon>
        <taxon>Acidobacteriota</taxon>
        <taxon>Terriglobia</taxon>
        <taxon>Terriglobales</taxon>
        <taxon>Acidobacteriaceae</taxon>
        <taxon>Silvibacterium</taxon>
    </lineage>
</organism>
<evidence type="ECO:0000256" key="1">
    <source>
        <dbReference type="SAM" id="MobiDB-lite"/>
    </source>
</evidence>
<evidence type="ECO:0000313" key="3">
    <source>
        <dbReference type="Proteomes" id="UP000290253"/>
    </source>
</evidence>
<dbReference type="RefSeq" id="WP_129207282.1">
    <property type="nucleotide sequence ID" value="NZ_BMGU01000001.1"/>
</dbReference>
<keyword evidence="3" id="KW-1185">Reference proteome</keyword>
<dbReference type="Proteomes" id="UP000290253">
    <property type="component" value="Unassembled WGS sequence"/>
</dbReference>
<dbReference type="OrthoDB" id="122341at2"/>
<name>A0A4Q1SJ98_9BACT</name>
<sequence length="97" mass="10583">MQSEDQYLERTPDLVAKVRAMREAAQKEMNRFTRLSDYDVRRVVGHGPKPAPVSAETGVTAPASERPKRSSGKSVSGQAVLEFAPPPAERGTDGEDE</sequence>
<dbReference type="EMBL" id="SDMK01000001">
    <property type="protein sequence ID" value="RXS97503.1"/>
    <property type="molecule type" value="Genomic_DNA"/>
</dbReference>
<dbReference type="AlphaFoldDB" id="A0A4Q1SJ98"/>
<feature type="region of interest" description="Disordered" evidence="1">
    <location>
        <begin position="43"/>
        <end position="97"/>
    </location>
</feature>
<protein>
    <submittedName>
        <fullName evidence="2">Uncharacterized protein</fullName>
    </submittedName>
</protein>
<proteinExistence type="predicted"/>
<evidence type="ECO:0000313" key="2">
    <source>
        <dbReference type="EMBL" id="RXS97503.1"/>
    </source>
</evidence>
<reference evidence="2 3" key="1">
    <citation type="journal article" date="2016" name="Int. J. Syst. Evol. Microbiol.">
        <title>Acidipila dinghuensis sp. nov., an acidobacterium isolated from forest soil.</title>
        <authorList>
            <person name="Jiang Y.W."/>
            <person name="Wang J."/>
            <person name="Chen M.H."/>
            <person name="Lv Y.Y."/>
            <person name="Qiu L.H."/>
        </authorList>
    </citation>
    <scope>NUCLEOTIDE SEQUENCE [LARGE SCALE GENOMIC DNA]</scope>
    <source>
        <strain evidence="2 3">DHOF10</strain>
    </source>
</reference>
<accession>A0A4Q1SJ98</accession>